<gene>
    <name evidence="2" type="ORF">FHX34_10357</name>
</gene>
<feature type="compositionally biased region" description="Basic and acidic residues" evidence="1">
    <location>
        <begin position="77"/>
        <end position="96"/>
    </location>
</feature>
<feature type="region of interest" description="Disordered" evidence="1">
    <location>
        <begin position="264"/>
        <end position="291"/>
    </location>
</feature>
<evidence type="ECO:0000313" key="3">
    <source>
        <dbReference type="Proteomes" id="UP000320239"/>
    </source>
</evidence>
<name>A0A561W9L5_ACTTI</name>
<feature type="region of interest" description="Disordered" evidence="1">
    <location>
        <begin position="153"/>
        <end position="177"/>
    </location>
</feature>
<sequence>MCWPPSRTIARKPRQVLPPRSTVRSRTVIVRVSVAIVAAVTASRSGPTRPAAQSRRTVTSTACVAPPVHHGVVPEPEAPHVRAGRRGERRGGDHLAVRPGRGPLVRARLTRPITTRQRRSPADTGAQVCGQVVAHPAGVRRWHATGRREIAGGDAPRRASAAKISTTRSNPVPEPVPRAVSSTLLPAAPCASSRPPTITAGRQVAPHDRFDRAGARCRVSSSWARAFWSLFRAAGKASARRHALPVRLPRRRGGRRGDVLVVIGGPPSHRAAGRRRRCERPRGGRVRRSRTTSFVRKQIRIRTTTPYRVMWLFGNSAKDA</sequence>
<dbReference type="Proteomes" id="UP000320239">
    <property type="component" value="Unassembled WGS sequence"/>
</dbReference>
<comment type="caution">
    <text evidence="2">The sequence shown here is derived from an EMBL/GenBank/DDBJ whole genome shotgun (WGS) entry which is preliminary data.</text>
</comment>
<accession>A0A561W9L5</accession>
<dbReference type="EMBL" id="VIWY01000003">
    <property type="protein sequence ID" value="TWG20529.1"/>
    <property type="molecule type" value="Genomic_DNA"/>
</dbReference>
<feature type="compositionally biased region" description="Basic residues" evidence="1">
    <location>
        <begin position="271"/>
        <end position="290"/>
    </location>
</feature>
<evidence type="ECO:0000256" key="1">
    <source>
        <dbReference type="SAM" id="MobiDB-lite"/>
    </source>
</evidence>
<protein>
    <submittedName>
        <fullName evidence="2">Uncharacterized protein</fullName>
    </submittedName>
</protein>
<evidence type="ECO:0000313" key="2">
    <source>
        <dbReference type="EMBL" id="TWG20529.1"/>
    </source>
</evidence>
<organism evidence="2 3">
    <name type="scientific">Actinoplanes teichomyceticus</name>
    <dbReference type="NCBI Taxonomy" id="1867"/>
    <lineage>
        <taxon>Bacteria</taxon>
        <taxon>Bacillati</taxon>
        <taxon>Actinomycetota</taxon>
        <taxon>Actinomycetes</taxon>
        <taxon>Micromonosporales</taxon>
        <taxon>Micromonosporaceae</taxon>
        <taxon>Actinoplanes</taxon>
    </lineage>
</organism>
<dbReference type="AlphaFoldDB" id="A0A561W9L5"/>
<proteinExistence type="predicted"/>
<feature type="region of interest" description="Disordered" evidence="1">
    <location>
        <begin position="73"/>
        <end position="100"/>
    </location>
</feature>
<keyword evidence="3" id="KW-1185">Reference proteome</keyword>
<reference evidence="2 3" key="1">
    <citation type="submission" date="2019-06" db="EMBL/GenBank/DDBJ databases">
        <title>Sequencing the genomes of 1000 actinobacteria strains.</title>
        <authorList>
            <person name="Klenk H.-P."/>
        </authorList>
    </citation>
    <scope>NUCLEOTIDE SEQUENCE [LARGE SCALE GENOMIC DNA]</scope>
    <source>
        <strain evidence="2 3">DSM 43866</strain>
    </source>
</reference>